<keyword evidence="4" id="KW-0413">Isomerase</keyword>
<evidence type="ECO:0000256" key="1">
    <source>
        <dbReference type="ARBA" id="ARBA00004613"/>
    </source>
</evidence>
<name>A0ABD4T3Z2_9CYAN</name>
<dbReference type="PANTHER" id="PTHR11954:SF6">
    <property type="entry name" value="MACROPHAGE MIGRATION INHIBITORY FACTOR"/>
    <property type="match status" value="1"/>
</dbReference>
<evidence type="ECO:0000256" key="4">
    <source>
        <dbReference type="ARBA" id="ARBA00023235"/>
    </source>
</evidence>
<dbReference type="GO" id="GO:0005125">
    <property type="term" value="F:cytokine activity"/>
    <property type="evidence" value="ECO:0007669"/>
    <property type="project" value="UniProtKB-KW"/>
</dbReference>
<evidence type="ECO:0000256" key="11">
    <source>
        <dbReference type="ARBA" id="ARBA00042730"/>
    </source>
</evidence>
<organism evidence="12 13">
    <name type="scientific">Lyngbya confervoides BDU141951</name>
    <dbReference type="NCBI Taxonomy" id="1574623"/>
    <lineage>
        <taxon>Bacteria</taxon>
        <taxon>Bacillati</taxon>
        <taxon>Cyanobacteriota</taxon>
        <taxon>Cyanophyceae</taxon>
        <taxon>Oscillatoriophycideae</taxon>
        <taxon>Oscillatoriales</taxon>
        <taxon>Microcoleaceae</taxon>
        <taxon>Lyngbya</taxon>
    </lineage>
</organism>
<comment type="catalytic activity">
    <reaction evidence="5">
        <text>3-phenylpyruvate = enol-phenylpyruvate</text>
        <dbReference type="Rhea" id="RHEA:17097"/>
        <dbReference type="ChEBI" id="CHEBI:16815"/>
        <dbReference type="ChEBI" id="CHEBI:18005"/>
        <dbReference type="EC" id="5.3.2.1"/>
    </reaction>
</comment>
<dbReference type="Gene3D" id="3.30.429.10">
    <property type="entry name" value="Macrophage Migration Inhibitory Factor"/>
    <property type="match status" value="1"/>
</dbReference>
<evidence type="ECO:0000256" key="10">
    <source>
        <dbReference type="ARBA" id="ARBA00041912"/>
    </source>
</evidence>
<evidence type="ECO:0000256" key="9">
    <source>
        <dbReference type="ARBA" id="ARBA00041631"/>
    </source>
</evidence>
<dbReference type="GO" id="GO:0004167">
    <property type="term" value="F:dopachrome isomerase activity"/>
    <property type="evidence" value="ECO:0007669"/>
    <property type="project" value="UniProtKB-EC"/>
</dbReference>
<dbReference type="AlphaFoldDB" id="A0ABD4T3Z2"/>
<comment type="catalytic activity">
    <reaction evidence="6">
        <text>L-dopachrome = 5,6-dihydroxyindole-2-carboxylate</text>
        <dbReference type="Rhea" id="RHEA:13041"/>
        <dbReference type="ChEBI" id="CHEBI:16875"/>
        <dbReference type="ChEBI" id="CHEBI:57509"/>
        <dbReference type="EC" id="5.3.3.12"/>
    </reaction>
</comment>
<protein>
    <recommendedName>
        <fullName evidence="11">L-dopachrome isomerase</fullName>
        <ecNumber evidence="8">5.3.2.1</ecNumber>
        <ecNumber evidence="7">5.3.3.12</ecNumber>
    </recommendedName>
    <alternativeName>
        <fullName evidence="9">L-dopachrome tautomerase</fullName>
    </alternativeName>
    <alternativeName>
        <fullName evidence="10">Phenylpyruvate tautomerase</fullName>
    </alternativeName>
</protein>
<evidence type="ECO:0000313" key="13">
    <source>
        <dbReference type="Proteomes" id="UP000031561"/>
    </source>
</evidence>
<dbReference type="SUPFAM" id="SSF55331">
    <property type="entry name" value="Tautomerase/MIF"/>
    <property type="match status" value="1"/>
</dbReference>
<sequence length="117" mass="12898">MPLLKIQASVATPDPSQVNRLLKQLSSQLANHLHKSEAYVMTAFEADIPMTFGGSEAPACYLEVKSVGTISPLQTQAISQDLCQILEDELKIPKNRIYIEFNESKGSLWGWNGTTFG</sequence>
<dbReference type="EMBL" id="JTHE03000061">
    <property type="protein sequence ID" value="MCM1983394.1"/>
    <property type="molecule type" value="Genomic_DNA"/>
</dbReference>
<dbReference type="GO" id="GO:0005615">
    <property type="term" value="C:extracellular space"/>
    <property type="evidence" value="ECO:0007669"/>
    <property type="project" value="UniProtKB-KW"/>
</dbReference>
<dbReference type="Pfam" id="PF01187">
    <property type="entry name" value="MIF"/>
    <property type="match status" value="1"/>
</dbReference>
<dbReference type="InterPro" id="IPR014347">
    <property type="entry name" value="Tautomerase/MIF_sf"/>
</dbReference>
<evidence type="ECO:0000256" key="2">
    <source>
        <dbReference type="ARBA" id="ARBA00022514"/>
    </source>
</evidence>
<evidence type="ECO:0000256" key="6">
    <source>
        <dbReference type="ARBA" id="ARBA00036823"/>
    </source>
</evidence>
<comment type="caution">
    <text evidence="12">The sequence shown here is derived from an EMBL/GenBank/DDBJ whole genome shotgun (WGS) entry which is preliminary data.</text>
</comment>
<dbReference type="EC" id="5.3.3.12" evidence="7"/>
<evidence type="ECO:0000313" key="12">
    <source>
        <dbReference type="EMBL" id="MCM1983394.1"/>
    </source>
</evidence>
<gene>
    <name evidence="12" type="ORF">QQ91_0011260</name>
</gene>
<keyword evidence="13" id="KW-1185">Reference proteome</keyword>
<proteinExistence type="predicted"/>
<reference evidence="12 13" key="1">
    <citation type="journal article" date="2015" name="Genome Announc.">
        <title>Draft Genome Sequence of Filamentous Marine Cyanobacterium Lyngbya confervoides Strain BDU141951.</title>
        <authorList>
            <person name="Chandrababunaidu M.M."/>
            <person name="Sen D."/>
            <person name="Tripathy S."/>
        </authorList>
    </citation>
    <scope>NUCLEOTIDE SEQUENCE [LARGE SCALE GENOMIC DNA]</scope>
    <source>
        <strain evidence="12 13">BDU141951</strain>
    </source>
</reference>
<dbReference type="Proteomes" id="UP000031561">
    <property type="component" value="Unassembled WGS sequence"/>
</dbReference>
<keyword evidence="3" id="KW-0964">Secreted</keyword>
<accession>A0ABD4T3Z2</accession>
<evidence type="ECO:0000256" key="5">
    <source>
        <dbReference type="ARBA" id="ARBA00036735"/>
    </source>
</evidence>
<evidence type="ECO:0000256" key="8">
    <source>
        <dbReference type="ARBA" id="ARBA00039086"/>
    </source>
</evidence>
<dbReference type="GO" id="GO:0050178">
    <property type="term" value="F:phenylpyruvate tautomerase activity"/>
    <property type="evidence" value="ECO:0007669"/>
    <property type="project" value="UniProtKB-EC"/>
</dbReference>
<dbReference type="RefSeq" id="WP_166275123.1">
    <property type="nucleotide sequence ID" value="NZ_JTHE03000061.1"/>
</dbReference>
<comment type="subcellular location">
    <subcellularLocation>
        <location evidence="1">Secreted</location>
    </subcellularLocation>
</comment>
<dbReference type="InterPro" id="IPR001398">
    <property type="entry name" value="Macrophage_inhib_fac"/>
</dbReference>
<evidence type="ECO:0000256" key="3">
    <source>
        <dbReference type="ARBA" id="ARBA00022525"/>
    </source>
</evidence>
<dbReference type="PANTHER" id="PTHR11954">
    <property type="entry name" value="D-DOPACHROME DECARBOXYLASE"/>
    <property type="match status" value="1"/>
</dbReference>
<keyword evidence="2" id="KW-0202">Cytokine</keyword>
<evidence type="ECO:0000256" key="7">
    <source>
        <dbReference type="ARBA" id="ARBA00038932"/>
    </source>
</evidence>
<dbReference type="EC" id="5.3.2.1" evidence="8"/>